<dbReference type="EMBL" id="CAKKNE010000003">
    <property type="protein sequence ID" value="CAH0372016.1"/>
    <property type="molecule type" value="Genomic_DNA"/>
</dbReference>
<dbReference type="Proteomes" id="UP000789595">
    <property type="component" value="Unassembled WGS sequence"/>
</dbReference>
<feature type="domain" description="MYND-type" evidence="5">
    <location>
        <begin position="20"/>
        <end position="61"/>
    </location>
</feature>
<keyword evidence="7" id="KW-1185">Reference proteome</keyword>
<keyword evidence="3" id="KW-0862">Zinc</keyword>
<comment type="caution">
    <text evidence="6">The sequence shown here is derived from an EMBL/GenBank/DDBJ whole genome shotgun (WGS) entry which is preliminary data.</text>
</comment>
<evidence type="ECO:0000256" key="1">
    <source>
        <dbReference type="ARBA" id="ARBA00022723"/>
    </source>
</evidence>
<dbReference type="GO" id="GO:0008270">
    <property type="term" value="F:zinc ion binding"/>
    <property type="evidence" value="ECO:0007669"/>
    <property type="project" value="UniProtKB-KW"/>
</dbReference>
<dbReference type="Pfam" id="PF12906">
    <property type="entry name" value="RINGv"/>
    <property type="match status" value="1"/>
</dbReference>
<dbReference type="InterPro" id="IPR011990">
    <property type="entry name" value="TPR-like_helical_dom_sf"/>
</dbReference>
<dbReference type="InterPro" id="IPR011016">
    <property type="entry name" value="Znf_RING-CH"/>
</dbReference>
<keyword evidence="1" id="KW-0479">Metal-binding</keyword>
<dbReference type="AlphaFoldDB" id="A0A8J2SPV8"/>
<evidence type="ECO:0000313" key="7">
    <source>
        <dbReference type="Proteomes" id="UP000789595"/>
    </source>
</evidence>
<feature type="non-terminal residue" evidence="6">
    <location>
        <position position="1"/>
    </location>
</feature>
<evidence type="ECO:0000259" key="5">
    <source>
        <dbReference type="PROSITE" id="PS50865"/>
    </source>
</evidence>
<dbReference type="Gene3D" id="1.25.40.10">
    <property type="entry name" value="Tetratricopeptide repeat domain"/>
    <property type="match status" value="1"/>
</dbReference>
<gene>
    <name evidence="6" type="ORF">PECAL_3P19890</name>
</gene>
<evidence type="ECO:0000256" key="2">
    <source>
        <dbReference type="ARBA" id="ARBA00022771"/>
    </source>
</evidence>
<dbReference type="SUPFAM" id="SSF48452">
    <property type="entry name" value="TPR-like"/>
    <property type="match status" value="1"/>
</dbReference>
<evidence type="ECO:0000256" key="4">
    <source>
        <dbReference type="PROSITE-ProRule" id="PRU00134"/>
    </source>
</evidence>
<accession>A0A8J2SPV8</accession>
<dbReference type="InterPro" id="IPR053137">
    <property type="entry name" value="NLR-like"/>
</dbReference>
<dbReference type="Gene3D" id="6.10.140.2220">
    <property type="match status" value="1"/>
</dbReference>
<dbReference type="Pfam" id="PF13424">
    <property type="entry name" value="TPR_12"/>
    <property type="match status" value="1"/>
</dbReference>
<evidence type="ECO:0000313" key="6">
    <source>
        <dbReference type="EMBL" id="CAH0372016.1"/>
    </source>
</evidence>
<dbReference type="SUPFAM" id="SSF144232">
    <property type="entry name" value="HIT/MYND zinc finger-like"/>
    <property type="match status" value="1"/>
</dbReference>
<dbReference type="OrthoDB" id="1658288at2759"/>
<sequence>AWKGCPPSDLTTHKMILTYCAVCATDLGLTRGKKCGRCSTRYCGAACQVQHWQERGHDQLCKKIKRAGGAEQYYANNKYSEAVAVAAEACAEDTKGQTCYICTQALHWKTKEGLVRGCSCRGTAGFAHVSCLAEEAKILWDEAEENNLDGKALQERWNRWRACSLCEQHYHGVVSCALGWACWKTYVGRPETAVARRLAMENLGSGLSAAGHNGDALSVREAEFSMRRRIGESEGSMLAVQGNLAGAYEALGRLEEVLSMRRDVYSGWLRLKGEEHETTLLEASNLACSLDRLERFEEARSLLRKTMPVARRVLGESDSTTLRMRWNYAVALYRDPDASLDDIREAVETIEEAERAARRVLGGGHPTAMGMEQSLRHARAVLSDRAKKEKLMEELDVTAEVFDKVARFATKTHRVSVLGTTVEATYGDLESTRKALEALPPGDA</sequence>
<dbReference type="InterPro" id="IPR013083">
    <property type="entry name" value="Znf_RING/FYVE/PHD"/>
</dbReference>
<dbReference type="InterPro" id="IPR002893">
    <property type="entry name" value="Znf_MYND"/>
</dbReference>
<dbReference type="PANTHER" id="PTHR46082">
    <property type="entry name" value="ATP/GTP-BINDING PROTEIN-RELATED"/>
    <property type="match status" value="1"/>
</dbReference>
<organism evidence="6 7">
    <name type="scientific">Pelagomonas calceolata</name>
    <dbReference type="NCBI Taxonomy" id="35677"/>
    <lineage>
        <taxon>Eukaryota</taxon>
        <taxon>Sar</taxon>
        <taxon>Stramenopiles</taxon>
        <taxon>Ochrophyta</taxon>
        <taxon>Pelagophyceae</taxon>
        <taxon>Pelagomonadales</taxon>
        <taxon>Pelagomonadaceae</taxon>
        <taxon>Pelagomonas</taxon>
    </lineage>
</organism>
<name>A0A8J2SPV8_9STRA</name>
<dbReference type="Pfam" id="PF01753">
    <property type="entry name" value="zf-MYND"/>
    <property type="match status" value="1"/>
</dbReference>
<reference evidence="6" key="1">
    <citation type="submission" date="2021-11" db="EMBL/GenBank/DDBJ databases">
        <authorList>
            <consortium name="Genoscope - CEA"/>
            <person name="William W."/>
        </authorList>
    </citation>
    <scope>NUCLEOTIDE SEQUENCE</scope>
</reference>
<protein>
    <recommendedName>
        <fullName evidence="5">MYND-type domain-containing protein</fullName>
    </recommendedName>
</protein>
<dbReference type="PROSITE" id="PS50865">
    <property type="entry name" value="ZF_MYND_2"/>
    <property type="match status" value="1"/>
</dbReference>
<dbReference type="Gene3D" id="3.30.40.10">
    <property type="entry name" value="Zinc/RING finger domain, C3HC4 (zinc finger)"/>
    <property type="match status" value="1"/>
</dbReference>
<keyword evidence="2 4" id="KW-0863">Zinc-finger</keyword>
<proteinExistence type="predicted"/>
<dbReference type="PANTHER" id="PTHR46082:SF6">
    <property type="entry name" value="AAA+ ATPASE DOMAIN-CONTAINING PROTEIN-RELATED"/>
    <property type="match status" value="1"/>
</dbReference>
<evidence type="ECO:0000256" key="3">
    <source>
        <dbReference type="ARBA" id="ARBA00022833"/>
    </source>
</evidence>